<keyword evidence="8" id="KW-1185">Reference proteome</keyword>
<dbReference type="AlphaFoldDB" id="A0A9D4GRT9"/>
<comment type="caution">
    <text evidence="7">The sequence shown here is derived from an EMBL/GenBank/DDBJ whole genome shotgun (WGS) entry which is preliminary data.</text>
</comment>
<dbReference type="PANTHER" id="PTHR46186">
    <property type="entry name" value="CYSTATIN"/>
    <property type="match status" value="1"/>
</dbReference>
<evidence type="ECO:0000256" key="4">
    <source>
        <dbReference type="SAM" id="MobiDB-lite"/>
    </source>
</evidence>
<dbReference type="InterPro" id="IPR046350">
    <property type="entry name" value="Cystatin_sf"/>
</dbReference>
<proteinExistence type="inferred from homology"/>
<gene>
    <name evidence="7" type="ORF">DPMN_123688</name>
</gene>
<dbReference type="SUPFAM" id="SSF54403">
    <property type="entry name" value="Cystatin/monellin"/>
    <property type="match status" value="1"/>
</dbReference>
<accession>A0A9D4GRT9</accession>
<dbReference type="GO" id="GO:0005615">
    <property type="term" value="C:extracellular space"/>
    <property type="evidence" value="ECO:0007669"/>
    <property type="project" value="TreeGrafter"/>
</dbReference>
<feature type="compositionally biased region" description="Low complexity" evidence="4">
    <location>
        <begin position="36"/>
        <end position="45"/>
    </location>
</feature>
<feature type="region of interest" description="Disordered" evidence="4">
    <location>
        <begin position="25"/>
        <end position="45"/>
    </location>
</feature>
<evidence type="ECO:0000256" key="5">
    <source>
        <dbReference type="SAM" id="SignalP"/>
    </source>
</evidence>
<dbReference type="Proteomes" id="UP000828390">
    <property type="component" value="Unassembled WGS sequence"/>
</dbReference>
<dbReference type="GO" id="GO:0005737">
    <property type="term" value="C:cytoplasm"/>
    <property type="evidence" value="ECO:0007669"/>
    <property type="project" value="TreeGrafter"/>
</dbReference>
<feature type="domain" description="Cystatin" evidence="6">
    <location>
        <begin position="40"/>
        <end position="121"/>
    </location>
</feature>
<evidence type="ECO:0000313" key="7">
    <source>
        <dbReference type="EMBL" id="KAH3821920.1"/>
    </source>
</evidence>
<dbReference type="GO" id="GO:0031982">
    <property type="term" value="C:vesicle"/>
    <property type="evidence" value="ECO:0007669"/>
    <property type="project" value="TreeGrafter"/>
</dbReference>
<organism evidence="7 8">
    <name type="scientific">Dreissena polymorpha</name>
    <name type="common">Zebra mussel</name>
    <name type="synonym">Mytilus polymorpha</name>
    <dbReference type="NCBI Taxonomy" id="45954"/>
    <lineage>
        <taxon>Eukaryota</taxon>
        <taxon>Metazoa</taxon>
        <taxon>Spiralia</taxon>
        <taxon>Lophotrochozoa</taxon>
        <taxon>Mollusca</taxon>
        <taxon>Bivalvia</taxon>
        <taxon>Autobranchia</taxon>
        <taxon>Heteroconchia</taxon>
        <taxon>Euheterodonta</taxon>
        <taxon>Imparidentia</taxon>
        <taxon>Neoheterodontei</taxon>
        <taxon>Myida</taxon>
        <taxon>Dreissenoidea</taxon>
        <taxon>Dreissenidae</taxon>
        <taxon>Dreissena</taxon>
    </lineage>
</organism>
<evidence type="ECO:0000256" key="1">
    <source>
        <dbReference type="ARBA" id="ARBA00009403"/>
    </source>
</evidence>
<reference evidence="7" key="1">
    <citation type="journal article" date="2019" name="bioRxiv">
        <title>The Genome of the Zebra Mussel, Dreissena polymorpha: A Resource for Invasive Species Research.</title>
        <authorList>
            <person name="McCartney M.A."/>
            <person name="Auch B."/>
            <person name="Kono T."/>
            <person name="Mallez S."/>
            <person name="Zhang Y."/>
            <person name="Obille A."/>
            <person name="Becker A."/>
            <person name="Abrahante J.E."/>
            <person name="Garbe J."/>
            <person name="Badalamenti J.P."/>
            <person name="Herman A."/>
            <person name="Mangelson H."/>
            <person name="Liachko I."/>
            <person name="Sullivan S."/>
            <person name="Sone E.D."/>
            <person name="Koren S."/>
            <person name="Silverstein K.A.T."/>
            <person name="Beckman K.B."/>
            <person name="Gohl D.M."/>
        </authorList>
    </citation>
    <scope>NUCLEOTIDE SEQUENCE</scope>
    <source>
        <strain evidence="7">Duluth1</strain>
        <tissue evidence="7">Whole animal</tissue>
    </source>
</reference>
<dbReference type="PANTHER" id="PTHR46186:SF2">
    <property type="entry name" value="CYSTATIN"/>
    <property type="match status" value="1"/>
</dbReference>
<name>A0A9D4GRT9_DREPO</name>
<dbReference type="OrthoDB" id="6131664at2759"/>
<evidence type="ECO:0000259" key="6">
    <source>
        <dbReference type="SMART" id="SM00043"/>
    </source>
</evidence>
<dbReference type="InterPro" id="IPR000010">
    <property type="entry name" value="Cystatin_dom"/>
</dbReference>
<evidence type="ECO:0000256" key="2">
    <source>
        <dbReference type="ARBA" id="ARBA00022690"/>
    </source>
</evidence>
<dbReference type="EMBL" id="JAIWYP010000005">
    <property type="protein sequence ID" value="KAH3821920.1"/>
    <property type="molecule type" value="Genomic_DNA"/>
</dbReference>
<dbReference type="Pfam" id="PF00031">
    <property type="entry name" value="Cystatin"/>
    <property type="match status" value="1"/>
</dbReference>
<keyword evidence="5" id="KW-0732">Signal</keyword>
<reference evidence="7" key="2">
    <citation type="submission" date="2020-11" db="EMBL/GenBank/DDBJ databases">
        <authorList>
            <person name="McCartney M.A."/>
            <person name="Auch B."/>
            <person name="Kono T."/>
            <person name="Mallez S."/>
            <person name="Becker A."/>
            <person name="Gohl D.M."/>
            <person name="Silverstein K.A.T."/>
            <person name="Koren S."/>
            <person name="Bechman K.B."/>
            <person name="Herman A."/>
            <person name="Abrahante J.E."/>
            <person name="Garbe J."/>
        </authorList>
    </citation>
    <scope>NUCLEOTIDE SEQUENCE</scope>
    <source>
        <strain evidence="7">Duluth1</strain>
        <tissue evidence="7">Whole animal</tissue>
    </source>
</reference>
<dbReference type="GO" id="GO:0004869">
    <property type="term" value="F:cysteine-type endopeptidase inhibitor activity"/>
    <property type="evidence" value="ECO:0007669"/>
    <property type="project" value="UniProtKB-KW"/>
</dbReference>
<dbReference type="CDD" id="cd00042">
    <property type="entry name" value="CY"/>
    <property type="match status" value="1"/>
</dbReference>
<dbReference type="Gene3D" id="3.10.450.10">
    <property type="match status" value="1"/>
</dbReference>
<feature type="chain" id="PRO_5039043763" description="Cystatin domain-containing protein" evidence="5">
    <location>
        <begin position="22"/>
        <end position="122"/>
    </location>
</feature>
<evidence type="ECO:0000256" key="3">
    <source>
        <dbReference type="ARBA" id="ARBA00022704"/>
    </source>
</evidence>
<keyword evidence="3" id="KW-0789">Thiol protease inhibitor</keyword>
<protein>
    <recommendedName>
        <fullName evidence="6">Cystatin domain-containing protein</fullName>
    </recommendedName>
</protein>
<comment type="similarity">
    <text evidence="1">Belongs to the cystatin family.</text>
</comment>
<dbReference type="SMART" id="SM00043">
    <property type="entry name" value="CY"/>
    <property type="match status" value="1"/>
</dbReference>
<feature type="signal peptide" evidence="5">
    <location>
        <begin position="1"/>
        <end position="21"/>
    </location>
</feature>
<evidence type="ECO:0000313" key="8">
    <source>
        <dbReference type="Proteomes" id="UP000828390"/>
    </source>
</evidence>
<feature type="compositionally biased region" description="Gly residues" evidence="4">
    <location>
        <begin position="25"/>
        <end position="35"/>
    </location>
</feature>
<keyword evidence="2" id="KW-0646">Protease inhibitor</keyword>
<sequence length="122" mass="12559">MSTTTTTPVLALLFLAGLVASQPGNGAGNRGGLGRRPGVPMPGGLRPSNVNDATIQSAANTAVQRLGSEYSLIRVNSASTQVVAGTLYHLELAVSKTTSSQTGVKNFTCNVKVVEQPVDVLH</sequence>